<dbReference type="PANTHER" id="PTHR43169:SF2">
    <property type="entry name" value="NAD_GMP SYNTHASE DOMAIN-CONTAINING PROTEIN"/>
    <property type="match status" value="1"/>
</dbReference>
<name>A0ABW0YP36_9BACI</name>
<dbReference type="Proteomes" id="UP001596142">
    <property type="component" value="Unassembled WGS sequence"/>
</dbReference>
<evidence type="ECO:0000313" key="2">
    <source>
        <dbReference type="EMBL" id="MFC5713135.1"/>
    </source>
</evidence>
<protein>
    <submittedName>
        <fullName evidence="2">ATP-dependent sacrificial sulfur transferase LarE</fullName>
    </submittedName>
</protein>
<dbReference type="InterPro" id="IPR005232">
    <property type="entry name" value="LarE"/>
</dbReference>
<feature type="domain" description="NAD/GMP synthase" evidence="1">
    <location>
        <begin position="14"/>
        <end position="81"/>
    </location>
</feature>
<dbReference type="GO" id="GO:0016740">
    <property type="term" value="F:transferase activity"/>
    <property type="evidence" value="ECO:0007669"/>
    <property type="project" value="UniProtKB-KW"/>
</dbReference>
<accession>A0ABW0YP36</accession>
<dbReference type="RefSeq" id="WP_054637233.1">
    <property type="nucleotide sequence ID" value="NZ_JBHSOZ010000004.1"/>
</dbReference>
<gene>
    <name evidence="2" type="primary">larE</name>
    <name evidence="2" type="ORF">ACFPU1_10095</name>
</gene>
<proteinExistence type="predicted"/>
<reference evidence="3" key="1">
    <citation type="journal article" date="2019" name="Int. J. Syst. Evol. Microbiol.">
        <title>The Global Catalogue of Microorganisms (GCM) 10K type strain sequencing project: providing services to taxonomists for standard genome sequencing and annotation.</title>
        <authorList>
            <consortium name="The Broad Institute Genomics Platform"/>
            <consortium name="The Broad Institute Genome Sequencing Center for Infectious Disease"/>
            <person name="Wu L."/>
            <person name="Ma J."/>
        </authorList>
    </citation>
    <scope>NUCLEOTIDE SEQUENCE [LARGE SCALE GENOMIC DNA]</scope>
    <source>
        <strain evidence="3">CECT 7184</strain>
    </source>
</reference>
<dbReference type="Gene3D" id="3.40.50.620">
    <property type="entry name" value="HUPs"/>
    <property type="match status" value="1"/>
</dbReference>
<dbReference type="PIRSF" id="PIRSF006661">
    <property type="entry name" value="PP-lp_UCP006661"/>
    <property type="match status" value="1"/>
</dbReference>
<dbReference type="InterPro" id="IPR052188">
    <property type="entry name" value="Ni-pincer_cofactor_biosynth"/>
</dbReference>
<keyword evidence="3" id="KW-1185">Reference proteome</keyword>
<sequence length="271" mass="30933">MSYTKLTKLQETLQEMGRVVVAFSGGIDSTFLLYVARDTLGKENVLAVTADSETFPQRELEDCRELAKKLDVKHEVISTSEFAIPGYTENKSDRCYLCRDNLFENLKPLLEQKNYSNIVFGLIADDMGEHRPGIIAAREHGVRGPLQEVELYKQEIRELAREIGLPNWDKPSYACLASRISYQETITIKKLKMVDKAEEIIRDYGVRQVRVRMHGEMARIEVMPEDMSIILQMHGTLQRELTELGFKYVTLDLSGYKSGSMNAVLEKVKTT</sequence>
<dbReference type="PANTHER" id="PTHR43169">
    <property type="entry name" value="EXSB FAMILY PROTEIN"/>
    <property type="match status" value="1"/>
</dbReference>
<evidence type="ECO:0000313" key="3">
    <source>
        <dbReference type="Proteomes" id="UP001596142"/>
    </source>
</evidence>
<dbReference type="SUPFAM" id="SSF52402">
    <property type="entry name" value="Adenine nucleotide alpha hydrolases-like"/>
    <property type="match status" value="1"/>
</dbReference>
<keyword evidence="2" id="KW-0808">Transferase</keyword>
<dbReference type="InterPro" id="IPR022310">
    <property type="entry name" value="NAD/GMP_synthase"/>
</dbReference>
<evidence type="ECO:0000259" key="1">
    <source>
        <dbReference type="Pfam" id="PF02540"/>
    </source>
</evidence>
<dbReference type="InterPro" id="IPR014729">
    <property type="entry name" value="Rossmann-like_a/b/a_fold"/>
</dbReference>
<dbReference type="EMBL" id="JBHSOZ010000004">
    <property type="protein sequence ID" value="MFC5713135.1"/>
    <property type="molecule type" value="Genomic_DNA"/>
</dbReference>
<dbReference type="CDD" id="cd01990">
    <property type="entry name" value="LarE-like"/>
    <property type="match status" value="1"/>
</dbReference>
<dbReference type="NCBIfam" id="TIGR00268">
    <property type="entry name" value="ATP-dependent sacrificial sulfur transferase LarE"/>
    <property type="match status" value="1"/>
</dbReference>
<organism evidence="2 3">
    <name type="scientific">Thalassorhabdus alkalitolerans</name>
    <dbReference type="NCBI Taxonomy" id="2282697"/>
    <lineage>
        <taxon>Bacteria</taxon>
        <taxon>Bacillati</taxon>
        <taxon>Bacillota</taxon>
        <taxon>Bacilli</taxon>
        <taxon>Bacillales</taxon>
        <taxon>Bacillaceae</taxon>
        <taxon>Thalassorhabdus</taxon>
    </lineage>
</organism>
<comment type="caution">
    <text evidence="2">The sequence shown here is derived from an EMBL/GenBank/DDBJ whole genome shotgun (WGS) entry which is preliminary data.</text>
</comment>
<dbReference type="Pfam" id="PF02540">
    <property type="entry name" value="NAD_synthase"/>
    <property type="match status" value="1"/>
</dbReference>